<name>A0A9N7Z0Y5_PLEPL</name>
<comment type="caution">
    <text evidence="1">The sequence shown here is derived from an EMBL/GenBank/DDBJ whole genome shotgun (WGS) entry which is preliminary data.</text>
</comment>
<proteinExistence type="predicted"/>
<evidence type="ECO:0000313" key="2">
    <source>
        <dbReference type="Proteomes" id="UP001153269"/>
    </source>
</evidence>
<evidence type="ECO:0000313" key="1">
    <source>
        <dbReference type="EMBL" id="CAB1445590.1"/>
    </source>
</evidence>
<dbReference type="EMBL" id="CADEAL010003713">
    <property type="protein sequence ID" value="CAB1445590.1"/>
    <property type="molecule type" value="Genomic_DNA"/>
</dbReference>
<accession>A0A9N7Z0Y5</accession>
<dbReference type="Proteomes" id="UP001153269">
    <property type="component" value="Unassembled WGS sequence"/>
</dbReference>
<reference evidence="1" key="1">
    <citation type="submission" date="2020-03" db="EMBL/GenBank/DDBJ databases">
        <authorList>
            <person name="Weist P."/>
        </authorList>
    </citation>
    <scope>NUCLEOTIDE SEQUENCE</scope>
</reference>
<sequence length="92" mass="10535">MHSRGHWNHHFQLSVPMDQVYSHVRSLEEPNDTMPNTTQQAPGELRVERVGWTMAERGTHRRERSRSKALLVCLHSSCRPDSPTQTGTALMS</sequence>
<dbReference type="AlphaFoldDB" id="A0A9N7Z0Y5"/>
<gene>
    <name evidence="1" type="ORF">PLEPLA_LOCUS33321</name>
</gene>
<protein>
    <submittedName>
        <fullName evidence="1">Uncharacterized protein</fullName>
    </submittedName>
</protein>
<organism evidence="1 2">
    <name type="scientific">Pleuronectes platessa</name>
    <name type="common">European plaice</name>
    <dbReference type="NCBI Taxonomy" id="8262"/>
    <lineage>
        <taxon>Eukaryota</taxon>
        <taxon>Metazoa</taxon>
        <taxon>Chordata</taxon>
        <taxon>Craniata</taxon>
        <taxon>Vertebrata</taxon>
        <taxon>Euteleostomi</taxon>
        <taxon>Actinopterygii</taxon>
        <taxon>Neopterygii</taxon>
        <taxon>Teleostei</taxon>
        <taxon>Neoteleostei</taxon>
        <taxon>Acanthomorphata</taxon>
        <taxon>Carangaria</taxon>
        <taxon>Pleuronectiformes</taxon>
        <taxon>Pleuronectoidei</taxon>
        <taxon>Pleuronectidae</taxon>
        <taxon>Pleuronectes</taxon>
    </lineage>
</organism>
<keyword evidence="2" id="KW-1185">Reference proteome</keyword>